<comment type="caution">
    <text evidence="2">The sequence shown here is derived from an EMBL/GenBank/DDBJ whole genome shotgun (WGS) entry which is preliminary data.</text>
</comment>
<protein>
    <submittedName>
        <fullName evidence="2">Uncharacterized protein</fullName>
    </submittedName>
</protein>
<accession>A0A939C909</accession>
<reference evidence="2" key="1">
    <citation type="submission" date="2021-01" db="EMBL/GenBank/DDBJ databases">
        <title>Active Sulfur Cycling in an Early Earth Analoge.</title>
        <authorList>
            <person name="Hahn C.R."/>
            <person name="Youssef N.H."/>
            <person name="Elshahed M."/>
        </authorList>
    </citation>
    <scope>NUCLEOTIDE SEQUENCE</scope>
    <source>
        <strain evidence="2">Zod_Metabat.1151</strain>
    </source>
</reference>
<keyword evidence="1" id="KW-0812">Transmembrane</keyword>
<feature type="transmembrane region" description="Helical" evidence="1">
    <location>
        <begin position="12"/>
        <end position="36"/>
    </location>
</feature>
<dbReference type="Proteomes" id="UP000809243">
    <property type="component" value="Unassembled WGS sequence"/>
</dbReference>
<sequence length="231" mass="25812">MMGFTLSKMNLLILVTAIFAIIAFFMMHLLGIMVGWTAQRMVNEYIGTIDGLARSTTPYFKETITVPDSISYFGGIGESNRFFYVIEIAREPEEYNPKYLTKVILKIASRKEQDKFIATKSSDINAQVYLYQWPVSEGSITTNIAEQSSITIDPYRGLGTFSNSMVLVKESYKGKNYMHIVVCSSASGQCDQNLKYAACCIEKCRGTKSNYLPEPEACPPSLSCYGNMDCG</sequence>
<dbReference type="AlphaFoldDB" id="A0A939C909"/>
<name>A0A939C909_9ARCH</name>
<evidence type="ECO:0000256" key="1">
    <source>
        <dbReference type="SAM" id="Phobius"/>
    </source>
</evidence>
<keyword evidence="1" id="KW-1133">Transmembrane helix</keyword>
<dbReference type="EMBL" id="JAFGDB010000062">
    <property type="protein sequence ID" value="MBN2067562.1"/>
    <property type="molecule type" value="Genomic_DNA"/>
</dbReference>
<keyword evidence="1" id="KW-0472">Membrane</keyword>
<evidence type="ECO:0000313" key="2">
    <source>
        <dbReference type="EMBL" id="MBN2067562.1"/>
    </source>
</evidence>
<gene>
    <name evidence="2" type="ORF">JW744_03785</name>
</gene>
<organism evidence="2 3">
    <name type="scientific">Candidatus Iainarchaeum sp</name>
    <dbReference type="NCBI Taxonomy" id="3101447"/>
    <lineage>
        <taxon>Archaea</taxon>
        <taxon>Candidatus Iainarchaeota</taxon>
        <taxon>Candidatus Iainarchaeia</taxon>
        <taxon>Candidatus Iainarchaeales</taxon>
        <taxon>Candidatus Iainarchaeaceae</taxon>
        <taxon>Candidatus Iainarchaeum</taxon>
    </lineage>
</organism>
<evidence type="ECO:0000313" key="3">
    <source>
        <dbReference type="Proteomes" id="UP000809243"/>
    </source>
</evidence>
<proteinExistence type="predicted"/>